<reference evidence="1 2" key="1">
    <citation type="submission" date="2018-12" db="EMBL/GenBank/DDBJ databases">
        <title>Flammeovirga pectinis sp. nov., isolated from the gut of the Korean scallop, Patinopecten yessoensis.</title>
        <authorList>
            <person name="Bae J.-W."/>
            <person name="Jeong Y.-S."/>
            <person name="Kang W."/>
        </authorList>
    </citation>
    <scope>NUCLEOTIDE SEQUENCE [LARGE SCALE GENOMIC DNA]</scope>
    <source>
        <strain evidence="1 2">L12M1</strain>
    </source>
</reference>
<keyword evidence="2" id="KW-1185">Reference proteome</keyword>
<dbReference type="PROSITE" id="PS51257">
    <property type="entry name" value="PROKAR_LIPOPROTEIN"/>
    <property type="match status" value="1"/>
</dbReference>
<organism evidence="1 2">
    <name type="scientific">Flammeovirga pectinis</name>
    <dbReference type="NCBI Taxonomy" id="2494373"/>
    <lineage>
        <taxon>Bacteria</taxon>
        <taxon>Pseudomonadati</taxon>
        <taxon>Bacteroidota</taxon>
        <taxon>Cytophagia</taxon>
        <taxon>Cytophagales</taxon>
        <taxon>Flammeovirgaceae</taxon>
        <taxon>Flammeovirga</taxon>
    </lineage>
</organism>
<protein>
    <submittedName>
        <fullName evidence="1">Uncharacterized protein</fullName>
    </submittedName>
</protein>
<dbReference type="KEGG" id="fll:EI427_17925"/>
<gene>
    <name evidence="1" type="ORF">EI427_17925</name>
</gene>
<accession>A0A3S9P756</accession>
<sequence>MKINKYITSFGLLLALLSCNKDNEPKPDNIITIADDKSTADNKSDITINVDEYMAVNAVEFKLKLTGISIELATEVIKPLTKGVKKAEFYVSINQKLREEGTKHYNELISLAATRKHDYSIPLGKETKYYVSAVITDINGKQHYGKEVAYTVSPTINKEQRKVKVENTSLVANNTSLVLIAESIFIGEKPSKFIVEYSKKSDFSVSVNKDLNSEIKDGKSGLLLQIDKLDPASKYYLRYVATFADGKTYTSEVSTFETIDKYTIGKTYGIDGNTYAQFLVFSSNTANQTGKVVQITNATSTIDWKKGNVDVDIKGKTYSLSRPTVQDLEELKNVEDNNSAYWLGLSTTVFSEKLKDQFYATSEEDPSDASKTIEYNPFTKKSRSVAKKLTGGTRNERYILEVK</sequence>
<dbReference type="RefSeq" id="WP_126617333.1">
    <property type="nucleotide sequence ID" value="NZ_CP034562.1"/>
</dbReference>
<dbReference type="OrthoDB" id="1190557at2"/>
<dbReference type="EMBL" id="CP034562">
    <property type="protein sequence ID" value="AZQ64036.1"/>
    <property type="molecule type" value="Genomic_DNA"/>
</dbReference>
<dbReference type="AlphaFoldDB" id="A0A3S9P756"/>
<evidence type="ECO:0000313" key="2">
    <source>
        <dbReference type="Proteomes" id="UP000267268"/>
    </source>
</evidence>
<proteinExistence type="predicted"/>
<name>A0A3S9P756_9BACT</name>
<dbReference type="Proteomes" id="UP000267268">
    <property type="component" value="Chromosome 1"/>
</dbReference>
<evidence type="ECO:0000313" key="1">
    <source>
        <dbReference type="EMBL" id="AZQ64036.1"/>
    </source>
</evidence>